<evidence type="ECO:0000313" key="5">
    <source>
        <dbReference type="Proteomes" id="UP000006247"/>
    </source>
</evidence>
<name>C0E4M5_9CORY</name>
<feature type="compositionally biased region" description="Polar residues" evidence="2">
    <location>
        <begin position="163"/>
        <end position="176"/>
    </location>
</feature>
<feature type="transmembrane region" description="Helical" evidence="3">
    <location>
        <begin position="30"/>
        <end position="49"/>
    </location>
</feature>
<keyword evidence="3" id="KW-0472">Membrane</keyword>
<evidence type="ECO:0008006" key="6">
    <source>
        <dbReference type="Google" id="ProtNLM"/>
    </source>
</evidence>
<evidence type="ECO:0000256" key="2">
    <source>
        <dbReference type="SAM" id="MobiDB-lite"/>
    </source>
</evidence>
<organism evidence="4 5">
    <name type="scientific">Corynebacterium matruchotii ATCC 33806</name>
    <dbReference type="NCBI Taxonomy" id="566549"/>
    <lineage>
        <taxon>Bacteria</taxon>
        <taxon>Bacillati</taxon>
        <taxon>Actinomycetota</taxon>
        <taxon>Actinomycetes</taxon>
        <taxon>Mycobacteriales</taxon>
        <taxon>Corynebacteriaceae</taxon>
        <taxon>Corynebacterium</taxon>
    </lineage>
</organism>
<sequence length="176" mass="19520">MQRKAGSQQVFSNRGKRIVRQRVDPSRIRFVLALTLLLGAGVFIAMMLSKISTEQSFEMQELQHHESTLQNQVETLNRDLQNASATAEIARQAKDLGMVIPDQPGILAKNESGDIHEQRAPGTVTRPIVDVNGQQVRPQVASSDPKATNEVSQRLNEAPRITPRTSNVAPYISNRN</sequence>
<dbReference type="EMBL" id="ACEB01000027">
    <property type="protein sequence ID" value="EEG26514.1"/>
    <property type="molecule type" value="Genomic_DNA"/>
</dbReference>
<dbReference type="Proteomes" id="UP000006247">
    <property type="component" value="Unassembled WGS sequence"/>
</dbReference>
<evidence type="ECO:0000256" key="1">
    <source>
        <dbReference type="SAM" id="Coils"/>
    </source>
</evidence>
<keyword evidence="3" id="KW-1133">Transmembrane helix</keyword>
<feature type="coiled-coil region" evidence="1">
    <location>
        <begin position="59"/>
        <end position="93"/>
    </location>
</feature>
<dbReference type="HOGENOM" id="CLU_073798_1_0_11"/>
<reference evidence="4 5" key="1">
    <citation type="submission" date="2009-01" db="EMBL/GenBank/DDBJ databases">
        <authorList>
            <person name="Fulton L."/>
            <person name="Clifton S."/>
            <person name="Chinwalla A.T."/>
            <person name="Mitreva M."/>
            <person name="Sodergren E."/>
            <person name="Weinstock G."/>
            <person name="Clifton S."/>
            <person name="Dooling D.J."/>
            <person name="Fulton B."/>
            <person name="Minx P."/>
            <person name="Pepin K.H."/>
            <person name="Johnson M."/>
            <person name="Bhonagiri V."/>
            <person name="Nash W.E."/>
            <person name="Mardis E.R."/>
            <person name="Wilson R.K."/>
        </authorList>
    </citation>
    <scope>NUCLEOTIDE SEQUENCE [LARGE SCALE GENOMIC DNA]</scope>
    <source>
        <strain evidence="4 5">ATCC 33806</strain>
    </source>
</reference>
<gene>
    <name evidence="4" type="ORF">CORMATOL_01950</name>
</gene>
<comment type="caution">
    <text evidence="4">The sequence shown here is derived from an EMBL/GenBank/DDBJ whole genome shotgun (WGS) entry which is preliminary data.</text>
</comment>
<feature type="compositionally biased region" description="Polar residues" evidence="2">
    <location>
        <begin position="137"/>
        <end position="155"/>
    </location>
</feature>
<evidence type="ECO:0000313" key="4">
    <source>
        <dbReference type="EMBL" id="EEG26514.1"/>
    </source>
</evidence>
<keyword evidence="3" id="KW-0812">Transmembrane</keyword>
<protein>
    <recommendedName>
        <fullName evidence="6">Cell division protein FtsL</fullName>
    </recommendedName>
</protein>
<accession>C0E4M5</accession>
<dbReference type="AlphaFoldDB" id="C0E4M5"/>
<keyword evidence="1" id="KW-0175">Coiled coil</keyword>
<feature type="region of interest" description="Disordered" evidence="2">
    <location>
        <begin position="137"/>
        <end position="176"/>
    </location>
</feature>
<proteinExistence type="predicted"/>
<evidence type="ECO:0000256" key="3">
    <source>
        <dbReference type="SAM" id="Phobius"/>
    </source>
</evidence>